<dbReference type="Gene3D" id="2.40.170.20">
    <property type="entry name" value="TonB-dependent receptor, beta-barrel domain"/>
    <property type="match status" value="1"/>
</dbReference>
<dbReference type="SUPFAM" id="SSF56935">
    <property type="entry name" value="Porins"/>
    <property type="match status" value="1"/>
</dbReference>
<keyword evidence="9 10" id="KW-0998">Cell outer membrane</keyword>
<name>D1QTB0_9BACT</name>
<dbReference type="GO" id="GO:0009279">
    <property type="term" value="C:cell outer membrane"/>
    <property type="evidence" value="ECO:0007669"/>
    <property type="project" value="UniProtKB-SubCell"/>
</dbReference>
<evidence type="ECO:0000256" key="7">
    <source>
        <dbReference type="ARBA" id="ARBA00023136"/>
    </source>
</evidence>
<evidence type="ECO:0000256" key="10">
    <source>
        <dbReference type="PROSITE-ProRule" id="PRU01360"/>
    </source>
</evidence>
<keyword evidence="7 10" id="KW-0472">Membrane</keyword>
<feature type="domain" description="TonB-dependent receptor-like beta-barrel" evidence="12">
    <location>
        <begin position="578"/>
        <end position="1007"/>
    </location>
</feature>
<keyword evidence="6 11" id="KW-0798">TonB box</keyword>
<evidence type="ECO:0000313" key="15">
    <source>
        <dbReference type="Proteomes" id="UP000004079"/>
    </source>
</evidence>
<dbReference type="InterPro" id="IPR039426">
    <property type="entry name" value="TonB-dep_rcpt-like"/>
</dbReference>
<reference evidence="14 15" key="1">
    <citation type="submission" date="2009-11" db="EMBL/GenBank/DDBJ databases">
        <authorList>
            <person name="Weinstock G."/>
            <person name="Sodergren E."/>
            <person name="Clifton S."/>
            <person name="Fulton L."/>
            <person name="Fulton B."/>
            <person name="Courtney L."/>
            <person name="Fronick C."/>
            <person name="Harrison M."/>
            <person name="Strong C."/>
            <person name="Farmer C."/>
            <person name="Delahaunty K."/>
            <person name="Markovic C."/>
            <person name="Hall O."/>
            <person name="Minx P."/>
            <person name="Tomlinson C."/>
            <person name="Mitreva M."/>
            <person name="Nelson J."/>
            <person name="Hou S."/>
            <person name="Wollam A."/>
            <person name="Pepin K.H."/>
            <person name="Johnson M."/>
            <person name="Bhonagiri V."/>
            <person name="Nash W.E."/>
            <person name="Warren W."/>
            <person name="Chinwalla A."/>
            <person name="Mardis E.R."/>
            <person name="Wilson R.K."/>
        </authorList>
    </citation>
    <scope>NUCLEOTIDE SEQUENCE [LARGE SCALE GENOMIC DNA]</scope>
    <source>
        <strain evidence="14 15">F0302</strain>
    </source>
</reference>
<dbReference type="GO" id="GO:0044718">
    <property type="term" value="P:siderophore transmembrane transport"/>
    <property type="evidence" value="ECO:0007669"/>
    <property type="project" value="TreeGrafter"/>
</dbReference>
<dbReference type="AlphaFoldDB" id="D1QTB0"/>
<keyword evidence="5" id="KW-0732">Signal</keyword>
<evidence type="ECO:0000256" key="2">
    <source>
        <dbReference type="ARBA" id="ARBA00022448"/>
    </source>
</evidence>
<dbReference type="InterPro" id="IPR023996">
    <property type="entry name" value="TonB-dep_OMP_SusC/RagA"/>
</dbReference>
<evidence type="ECO:0000259" key="12">
    <source>
        <dbReference type="Pfam" id="PF00593"/>
    </source>
</evidence>
<dbReference type="Gene3D" id="2.170.130.10">
    <property type="entry name" value="TonB-dependent receptor, plug domain"/>
    <property type="match status" value="1"/>
</dbReference>
<keyword evidence="2 10" id="KW-0813">Transport</keyword>
<dbReference type="EMBL" id="ACUZ02000037">
    <property type="protein sequence ID" value="EFB31390.1"/>
    <property type="molecule type" value="Genomic_DNA"/>
</dbReference>
<dbReference type="InterPro" id="IPR023997">
    <property type="entry name" value="TonB-dep_OMP_SusC/RagA_CS"/>
</dbReference>
<comment type="caution">
    <text evidence="14">The sequence shown here is derived from an EMBL/GenBank/DDBJ whole genome shotgun (WGS) entry which is preliminary data.</text>
</comment>
<dbReference type="Pfam" id="PF07715">
    <property type="entry name" value="Plug"/>
    <property type="match status" value="1"/>
</dbReference>
<dbReference type="Pfam" id="PF13715">
    <property type="entry name" value="CarbopepD_reg_2"/>
    <property type="match status" value="1"/>
</dbReference>
<evidence type="ECO:0000256" key="9">
    <source>
        <dbReference type="ARBA" id="ARBA00023237"/>
    </source>
</evidence>
<comment type="similarity">
    <text evidence="10 11">Belongs to the TonB-dependent receptor family.</text>
</comment>
<dbReference type="Gene3D" id="2.60.40.1120">
    <property type="entry name" value="Carboxypeptidase-like, regulatory domain"/>
    <property type="match status" value="1"/>
</dbReference>
<organism evidence="14 15">
    <name type="scientific">Segatella oris F0302</name>
    <dbReference type="NCBI Taxonomy" id="649760"/>
    <lineage>
        <taxon>Bacteria</taxon>
        <taxon>Pseudomonadati</taxon>
        <taxon>Bacteroidota</taxon>
        <taxon>Bacteroidia</taxon>
        <taxon>Bacteroidales</taxon>
        <taxon>Prevotellaceae</taxon>
        <taxon>Segatella</taxon>
    </lineage>
</organism>
<feature type="domain" description="TonB-dependent receptor plug" evidence="13">
    <location>
        <begin position="157"/>
        <end position="279"/>
    </location>
</feature>
<evidence type="ECO:0000256" key="6">
    <source>
        <dbReference type="ARBA" id="ARBA00023077"/>
    </source>
</evidence>
<dbReference type="PANTHER" id="PTHR30069">
    <property type="entry name" value="TONB-DEPENDENT OUTER MEMBRANE RECEPTOR"/>
    <property type="match status" value="1"/>
</dbReference>
<evidence type="ECO:0000256" key="1">
    <source>
        <dbReference type="ARBA" id="ARBA00004571"/>
    </source>
</evidence>
<dbReference type="InterPro" id="IPR036942">
    <property type="entry name" value="Beta-barrel_TonB_sf"/>
</dbReference>
<dbReference type="Pfam" id="PF00593">
    <property type="entry name" value="TonB_dep_Rec_b-barrel"/>
    <property type="match status" value="1"/>
</dbReference>
<dbReference type="HOGENOM" id="CLU_004317_2_1_10"/>
<keyword evidence="4 10" id="KW-0812">Transmembrane</keyword>
<dbReference type="PROSITE" id="PS52016">
    <property type="entry name" value="TONB_DEPENDENT_REC_3"/>
    <property type="match status" value="1"/>
</dbReference>
<evidence type="ECO:0000313" key="14">
    <source>
        <dbReference type="EMBL" id="EFB31390.1"/>
    </source>
</evidence>
<evidence type="ECO:0000256" key="11">
    <source>
        <dbReference type="RuleBase" id="RU003357"/>
    </source>
</evidence>
<dbReference type="GO" id="GO:0015344">
    <property type="term" value="F:siderophore uptake transmembrane transporter activity"/>
    <property type="evidence" value="ECO:0007669"/>
    <property type="project" value="TreeGrafter"/>
</dbReference>
<dbReference type="Proteomes" id="UP000004079">
    <property type="component" value="Unassembled WGS sequence"/>
</dbReference>
<dbReference type="STRING" id="649760.HMPREF0971_02238"/>
<evidence type="ECO:0000256" key="3">
    <source>
        <dbReference type="ARBA" id="ARBA00022452"/>
    </source>
</evidence>
<evidence type="ECO:0000256" key="4">
    <source>
        <dbReference type="ARBA" id="ARBA00022692"/>
    </source>
</evidence>
<dbReference type="PANTHER" id="PTHR30069:SF29">
    <property type="entry name" value="HEMOGLOBIN AND HEMOGLOBIN-HAPTOGLOBIN-BINDING PROTEIN 1-RELATED"/>
    <property type="match status" value="1"/>
</dbReference>
<dbReference type="InterPro" id="IPR012910">
    <property type="entry name" value="Plug_dom"/>
</dbReference>
<comment type="subcellular location">
    <subcellularLocation>
        <location evidence="1 10">Cell outer membrane</location>
        <topology evidence="1 10">Multi-pass membrane protein</topology>
    </subcellularLocation>
</comment>
<dbReference type="SUPFAM" id="SSF49464">
    <property type="entry name" value="Carboxypeptidase regulatory domain-like"/>
    <property type="match status" value="1"/>
</dbReference>
<gene>
    <name evidence="14" type="ORF">HMPREF0971_02238</name>
</gene>
<keyword evidence="3 10" id="KW-1134">Transmembrane beta strand</keyword>
<dbReference type="InterPro" id="IPR000531">
    <property type="entry name" value="Beta-barrel_TonB"/>
</dbReference>
<evidence type="ECO:0000256" key="8">
    <source>
        <dbReference type="ARBA" id="ARBA00023170"/>
    </source>
</evidence>
<protein>
    <submittedName>
        <fullName evidence="14">TonB-linked outer membrane protein, SusC/RagA family</fullName>
    </submittedName>
</protein>
<sequence>MITRSTHKETIIFSKKQLFKPKHNMFLSKSITQMKQSRCLYQSVQRTALVALFLLFTVITYAQNFMVKGCIKDQAGEPIAGATVKILGTSSGGVSDVDGNYSIKCSATATLEFSYIGFSTKAIDVKGRKTINVVLDEGSQNIDEVVVTALGIKKDAKKLGYAVSSIGSADLNRTGSASIASGLYGKATGVRIQSAPGSNSAISVSVRGLSSITGNTQPLLVLDGVPIHNGNANNSDYWTSQRITANGLVDINPEDIENISILKGAAASALYGSEAANGVIMITTKSATRGTGTHIDFNASIGFDKVAYMPDIQKKFGPGYDNWALGDGEEAATGFRKVYKDRSGNTITTPRATIYSYGPAYDGSKSVTYFDGNTRPYSPINHNQWADIFRTGINQNYNIAITNGTEHNNVRFSYTYNQTRSMQYNSENSRHNFNLAGAYDVTRDIKLNYSVSYQPQRIKNRPYRISRLTNNYSGMFGGYTDIDYIRNHTVTSLGYMNNVAQINGGSPNTMTPDETFLYSPMGSTSLISEYFWKVFSNNEYVNHERFMGAVNPTWKIIDGLTLSGRVATDMTIEKIENKYNTENSHTFSTNGQYSDYYGLSNSRYRIYYGDIMLTYDKTFNQKHNITASAGWTGRREDYYFSSVNTNQGLTQENWFHLNASVGTKSANMVKEDQLRTGLFLTASYGYDSWLYLEGTTRQEKTSTLKKGNNTFYYPSFSGSVIYTELMKEKRPTWWDYGKLRLSYGVVGNSPSIYRANMAYNQGSITRSTTYTYNYVPTDIGNENIKPERKYEYEIGIENKWFNNRLGMELSYYYNDIKDQILTTTSASSMGAKSMLMNVGELTNSGLEASLYGTPILTKDWRLNLNFNIAFNKNKVKKLADGLDVLSHMTVDNGAASLESHVGESMGDWYAYTYKTDDKGNRIVGSNGLYMTDTSTRHKVGNAMPKATGGFGGMLNYKNFTLTFNFDFRIGGDVLNLPWQYMMDAGNIKDAVGVRNAATGGIYYYSDTDKASDKGSLHRVNPADIPNYKRGETKINGHLVWDNGLIQKGVKEDGTPNDIIVTQFEVNDNQYGWGTGATQSYADAIQKNSYVKCREITFAYTLPKLITKKFHCNTLTVSAYVRNPFYIYRSLKLFDAEATDGTSWIYQAQIGGTTATSRSFGLTLRANF</sequence>
<dbReference type="NCBIfam" id="TIGR04057">
    <property type="entry name" value="SusC_RagA_signa"/>
    <property type="match status" value="1"/>
</dbReference>
<dbReference type="InterPro" id="IPR037066">
    <property type="entry name" value="Plug_dom_sf"/>
</dbReference>
<evidence type="ECO:0000256" key="5">
    <source>
        <dbReference type="ARBA" id="ARBA00022729"/>
    </source>
</evidence>
<keyword evidence="8" id="KW-0675">Receptor</keyword>
<accession>D1QTB0</accession>
<dbReference type="NCBIfam" id="TIGR04056">
    <property type="entry name" value="OMP_RagA_SusC"/>
    <property type="match status" value="1"/>
</dbReference>
<proteinExistence type="inferred from homology"/>
<evidence type="ECO:0000259" key="13">
    <source>
        <dbReference type="Pfam" id="PF07715"/>
    </source>
</evidence>
<dbReference type="InterPro" id="IPR008969">
    <property type="entry name" value="CarboxyPept-like_regulatory"/>
</dbReference>